<feature type="non-terminal residue" evidence="1">
    <location>
        <position position="211"/>
    </location>
</feature>
<proteinExistence type="predicted"/>
<reference evidence="1" key="1">
    <citation type="submission" date="2021-06" db="EMBL/GenBank/DDBJ databases">
        <authorList>
            <person name="Kallberg Y."/>
            <person name="Tangrot J."/>
            <person name="Rosling A."/>
        </authorList>
    </citation>
    <scope>NUCLEOTIDE SEQUENCE</scope>
    <source>
        <strain evidence="1">AU212A</strain>
    </source>
</reference>
<evidence type="ECO:0000313" key="1">
    <source>
        <dbReference type="EMBL" id="CAG8712404.1"/>
    </source>
</evidence>
<dbReference type="EMBL" id="CAJVPM010043746">
    <property type="protein sequence ID" value="CAG8712404.1"/>
    <property type="molecule type" value="Genomic_DNA"/>
</dbReference>
<sequence>KSSKTSDNRLNETDINNQNFDANNVSSSSNVNDKELNLVTSLVLINSNEEVVMQFKTLNGNDETDINEQNEKSTINTIDDETNQGATKAFMRKWSIKHVFSKRKKKINNKSNYSIKHEDKDIPNSTFKEEKKNSDNNPAVISNEGSTLSDQIDDAIITSQDEQIIDFLVIPPNHFSENIVTTCFHLIMPKEGLNKKSMVFVIGNIKELGNR</sequence>
<feature type="non-terminal residue" evidence="1">
    <location>
        <position position="1"/>
    </location>
</feature>
<evidence type="ECO:0000313" key="2">
    <source>
        <dbReference type="Proteomes" id="UP000789860"/>
    </source>
</evidence>
<comment type="caution">
    <text evidence="1">The sequence shown here is derived from an EMBL/GenBank/DDBJ whole genome shotgun (WGS) entry which is preliminary data.</text>
</comment>
<name>A0ACA9PKC1_9GLOM</name>
<keyword evidence="2" id="KW-1185">Reference proteome</keyword>
<protein>
    <submittedName>
        <fullName evidence="1">5162_t:CDS:1</fullName>
    </submittedName>
</protein>
<accession>A0ACA9PKC1</accession>
<dbReference type="Proteomes" id="UP000789860">
    <property type="component" value="Unassembled WGS sequence"/>
</dbReference>
<gene>
    <name evidence="1" type="ORF">SCALOS_LOCUS10922</name>
</gene>
<organism evidence="1 2">
    <name type="scientific">Scutellospora calospora</name>
    <dbReference type="NCBI Taxonomy" id="85575"/>
    <lineage>
        <taxon>Eukaryota</taxon>
        <taxon>Fungi</taxon>
        <taxon>Fungi incertae sedis</taxon>
        <taxon>Mucoromycota</taxon>
        <taxon>Glomeromycotina</taxon>
        <taxon>Glomeromycetes</taxon>
        <taxon>Diversisporales</taxon>
        <taxon>Gigasporaceae</taxon>
        <taxon>Scutellospora</taxon>
    </lineage>
</organism>